<gene>
    <name evidence="2" type="ORF">P8627_03685</name>
</gene>
<evidence type="ECO:0000313" key="3">
    <source>
        <dbReference type="Proteomes" id="UP001243420"/>
    </source>
</evidence>
<sequence length="61" mass="6401">MICSESLEPTVWVGVQWASCLPTLTGEYLPKELVMTATSIAIHAGFIAGLILATVLGLALV</sequence>
<accession>A0ABY8LGT1</accession>
<dbReference type="Proteomes" id="UP001243420">
    <property type="component" value="Chromosome"/>
</dbReference>
<dbReference type="EMBL" id="CP122537">
    <property type="protein sequence ID" value="WGH79379.1"/>
    <property type="molecule type" value="Genomic_DNA"/>
</dbReference>
<keyword evidence="1" id="KW-0472">Membrane</keyword>
<keyword evidence="1" id="KW-0812">Transmembrane</keyword>
<dbReference type="RefSeq" id="WP_279966235.1">
    <property type="nucleotide sequence ID" value="NZ_CP122537.1"/>
</dbReference>
<proteinExistence type="predicted"/>
<feature type="transmembrane region" description="Helical" evidence="1">
    <location>
        <begin position="40"/>
        <end position="60"/>
    </location>
</feature>
<protein>
    <submittedName>
        <fullName evidence="2">Uncharacterized protein</fullName>
    </submittedName>
</protein>
<reference evidence="2 3" key="1">
    <citation type="submission" date="2023-04" db="EMBL/GenBank/DDBJ databases">
        <title>Jannaschia ovalis sp. nov., a marine bacterium isolated from sea tidal flat.</title>
        <authorList>
            <person name="Kwon D.Y."/>
            <person name="Kim J.-J."/>
        </authorList>
    </citation>
    <scope>NUCLEOTIDE SEQUENCE [LARGE SCALE GENOMIC DNA]</scope>
    <source>
        <strain evidence="2 3">GRR-S6-38</strain>
    </source>
</reference>
<evidence type="ECO:0000313" key="2">
    <source>
        <dbReference type="EMBL" id="WGH79379.1"/>
    </source>
</evidence>
<organism evidence="2 3">
    <name type="scientific">Jannaschia ovalis</name>
    <dbReference type="NCBI Taxonomy" id="3038773"/>
    <lineage>
        <taxon>Bacteria</taxon>
        <taxon>Pseudomonadati</taxon>
        <taxon>Pseudomonadota</taxon>
        <taxon>Alphaproteobacteria</taxon>
        <taxon>Rhodobacterales</taxon>
        <taxon>Roseobacteraceae</taxon>
        <taxon>Jannaschia</taxon>
    </lineage>
</organism>
<keyword evidence="1" id="KW-1133">Transmembrane helix</keyword>
<keyword evidence="3" id="KW-1185">Reference proteome</keyword>
<name>A0ABY8LGT1_9RHOB</name>
<evidence type="ECO:0000256" key="1">
    <source>
        <dbReference type="SAM" id="Phobius"/>
    </source>
</evidence>